<proteinExistence type="predicted"/>
<name>A0A4Y2FJ45_ARAVE</name>
<comment type="caution">
    <text evidence="1">The sequence shown here is derived from an EMBL/GenBank/DDBJ whole genome shotgun (WGS) entry which is preliminary data.</text>
</comment>
<evidence type="ECO:0000313" key="1">
    <source>
        <dbReference type="EMBL" id="GBM40586.1"/>
    </source>
</evidence>
<dbReference type="AlphaFoldDB" id="A0A4Y2FJ45"/>
<evidence type="ECO:0000313" key="2">
    <source>
        <dbReference type="Proteomes" id="UP000499080"/>
    </source>
</evidence>
<protein>
    <submittedName>
        <fullName evidence="1">Uncharacterized protein</fullName>
    </submittedName>
</protein>
<dbReference type="EMBL" id="BGPR01000935">
    <property type="protein sequence ID" value="GBM40586.1"/>
    <property type="molecule type" value="Genomic_DNA"/>
</dbReference>
<reference evidence="1 2" key="1">
    <citation type="journal article" date="2019" name="Sci. Rep.">
        <title>Orb-weaving spider Araneus ventricosus genome elucidates the spidroin gene catalogue.</title>
        <authorList>
            <person name="Kono N."/>
            <person name="Nakamura H."/>
            <person name="Ohtoshi R."/>
            <person name="Moran D.A.P."/>
            <person name="Shinohara A."/>
            <person name="Yoshida Y."/>
            <person name="Fujiwara M."/>
            <person name="Mori M."/>
            <person name="Tomita M."/>
            <person name="Arakawa K."/>
        </authorList>
    </citation>
    <scope>NUCLEOTIDE SEQUENCE [LARGE SCALE GENOMIC DNA]</scope>
</reference>
<sequence length="136" mass="14903">MICPLSNSLRAAAFPITRKSKCKNGYLPSPAAVKYHSHLTTCPPRHPDDFIEKCGDGHNVLASQCIPSLKNPIWKQYAGYFETNLLILKYQRMREATTESAPLSPCFCVTPAGGRLTNDIRFGASQASILSGSSEE</sequence>
<keyword evidence="2" id="KW-1185">Reference proteome</keyword>
<dbReference type="Proteomes" id="UP000499080">
    <property type="component" value="Unassembled WGS sequence"/>
</dbReference>
<accession>A0A4Y2FJ45</accession>
<organism evidence="1 2">
    <name type="scientific">Araneus ventricosus</name>
    <name type="common">Orbweaver spider</name>
    <name type="synonym">Epeira ventricosa</name>
    <dbReference type="NCBI Taxonomy" id="182803"/>
    <lineage>
        <taxon>Eukaryota</taxon>
        <taxon>Metazoa</taxon>
        <taxon>Ecdysozoa</taxon>
        <taxon>Arthropoda</taxon>
        <taxon>Chelicerata</taxon>
        <taxon>Arachnida</taxon>
        <taxon>Araneae</taxon>
        <taxon>Araneomorphae</taxon>
        <taxon>Entelegynae</taxon>
        <taxon>Araneoidea</taxon>
        <taxon>Araneidae</taxon>
        <taxon>Araneus</taxon>
    </lineage>
</organism>
<gene>
    <name evidence="1" type="ORF">AVEN_178566_1</name>
</gene>